<accession>W6JW08</accession>
<organism evidence="2 3">
    <name type="scientific">Nostocoides australiense Ben110</name>
    <dbReference type="NCBI Taxonomy" id="1193182"/>
    <lineage>
        <taxon>Bacteria</taxon>
        <taxon>Bacillati</taxon>
        <taxon>Actinomycetota</taxon>
        <taxon>Actinomycetes</taxon>
        <taxon>Micrococcales</taxon>
        <taxon>Intrasporangiaceae</taxon>
        <taxon>Nostocoides</taxon>
    </lineage>
</organism>
<gene>
    <name evidence="2" type="ORF">BN11_3160011</name>
</gene>
<dbReference type="InterPro" id="IPR036291">
    <property type="entry name" value="NAD(P)-bd_dom_sf"/>
</dbReference>
<dbReference type="Proteomes" id="UP000035763">
    <property type="component" value="Unassembled WGS sequence"/>
</dbReference>
<dbReference type="PANTHER" id="PTHR44656">
    <property type="entry name" value="DEHYDROGENASE/REDUCTASE SDR FAMILY MEMBER 12"/>
    <property type="match status" value="1"/>
</dbReference>
<evidence type="ECO:0000313" key="2">
    <source>
        <dbReference type="EMBL" id="CCH73718.1"/>
    </source>
</evidence>
<evidence type="ECO:0000313" key="3">
    <source>
        <dbReference type="Proteomes" id="UP000035763"/>
    </source>
</evidence>
<dbReference type="Gene3D" id="3.40.50.720">
    <property type="entry name" value="NAD(P)-binding Rossmann-like Domain"/>
    <property type="match status" value="1"/>
</dbReference>
<sequence>MTVSLTGLAGLAGRAIDKALDASIAGGFGEPGYLLRRHLPAWPDDPRPNALVGKHIAVTGASSGIGVAASRQLSDLGAHVHLIVRNPDKATPVAAALPGASTVWMCDLADLDSVATCAKELDEKGIDLSGLVHNAGVMPARHTLTPQGFEQSMAVHVLGPALLTELLRRRLSGGRVVLVTSGGMYAQRLRIDDLAYLEEPYRPAKAYARSKRAQVELLQPLQDRWSDLTVAAMHPGWVDTPGVRESLPGFARLTHPVLRDADAGADTITWLAATETRLPGGRLWHDRQARPSNRLGRTAAGHDERDVLLDWVYEALEPWLEPGRNPHPGREEGGLAREVE</sequence>
<dbReference type="SUPFAM" id="SSF51735">
    <property type="entry name" value="NAD(P)-binding Rossmann-fold domains"/>
    <property type="match status" value="1"/>
</dbReference>
<protein>
    <submittedName>
        <fullName evidence="2">Putative short chain dehydrogenase</fullName>
    </submittedName>
</protein>
<dbReference type="PANTHER" id="PTHR44656:SF7">
    <property type="entry name" value="DEHYDROGENASE_REDUCTASE SDR FAMILY MEMBER 12"/>
    <property type="match status" value="1"/>
</dbReference>
<dbReference type="InterPro" id="IPR002347">
    <property type="entry name" value="SDR_fam"/>
</dbReference>
<dbReference type="AlphaFoldDB" id="W6JW08"/>
<dbReference type="EMBL" id="CAJA01000242">
    <property type="protein sequence ID" value="CCH73718.1"/>
    <property type="molecule type" value="Genomic_DNA"/>
</dbReference>
<comment type="caution">
    <text evidence="2">The sequence shown here is derived from an EMBL/GenBank/DDBJ whole genome shotgun (WGS) entry which is preliminary data.</text>
</comment>
<dbReference type="Pfam" id="PF00106">
    <property type="entry name" value="adh_short"/>
    <property type="match status" value="1"/>
</dbReference>
<feature type="compositionally biased region" description="Basic and acidic residues" evidence="1">
    <location>
        <begin position="328"/>
        <end position="340"/>
    </location>
</feature>
<dbReference type="RefSeq" id="WP_235435514.1">
    <property type="nucleotide sequence ID" value="NZ_HG764815.1"/>
</dbReference>
<evidence type="ECO:0000256" key="1">
    <source>
        <dbReference type="SAM" id="MobiDB-lite"/>
    </source>
</evidence>
<keyword evidence="3" id="KW-1185">Reference proteome</keyword>
<dbReference type="InterPro" id="IPR052992">
    <property type="entry name" value="SDR_member_12"/>
</dbReference>
<dbReference type="PRINTS" id="PR00081">
    <property type="entry name" value="GDHRDH"/>
</dbReference>
<dbReference type="STRING" id="1193182.BN11_3160011"/>
<reference evidence="2 3" key="1">
    <citation type="journal article" date="2013" name="ISME J.">
        <title>A metabolic model for members of the genus Tetrasphaera involved in enhanced biological phosphorus removal.</title>
        <authorList>
            <person name="Kristiansen R."/>
            <person name="Nguyen H.T.T."/>
            <person name="Saunders A.M."/>
            <person name="Nielsen J.L."/>
            <person name="Wimmer R."/>
            <person name="Le V.Q."/>
            <person name="McIlroy S.J."/>
            <person name="Petrovski S."/>
            <person name="Seviour R.J."/>
            <person name="Calteau A."/>
            <person name="Nielsen K.L."/>
            <person name="Nielsen P.H."/>
        </authorList>
    </citation>
    <scope>NUCLEOTIDE SEQUENCE [LARGE SCALE GENOMIC DNA]</scope>
    <source>
        <strain evidence="2 3">Ben110</strain>
    </source>
</reference>
<name>W6JW08_9MICO</name>
<proteinExistence type="predicted"/>
<feature type="region of interest" description="Disordered" evidence="1">
    <location>
        <begin position="320"/>
        <end position="340"/>
    </location>
</feature>